<dbReference type="Proteomes" id="UP000595437">
    <property type="component" value="Chromosome 14"/>
</dbReference>
<evidence type="ECO:0000313" key="2">
    <source>
        <dbReference type="Proteomes" id="UP000595437"/>
    </source>
</evidence>
<accession>A0A7T8JXU5</accession>
<dbReference type="AlphaFoldDB" id="A0A7T8JXU5"/>
<keyword evidence="2" id="KW-1185">Reference proteome</keyword>
<dbReference type="EMBL" id="CP045903">
    <property type="protein sequence ID" value="QQP39237.1"/>
    <property type="molecule type" value="Genomic_DNA"/>
</dbReference>
<evidence type="ECO:0000313" key="1">
    <source>
        <dbReference type="EMBL" id="QQP39237.1"/>
    </source>
</evidence>
<sequence length="59" mass="6526">MSHLPSVNYIIVKQSAISAWKAMDVHSCPLKRTLESFDERTHSVSLSLKKPVSSNCVAP</sequence>
<protein>
    <submittedName>
        <fullName evidence="1">Uncharacterized protein</fullName>
    </submittedName>
</protein>
<reference evidence="2" key="1">
    <citation type="submission" date="2021-01" db="EMBL/GenBank/DDBJ databases">
        <title>Caligus Genome Assembly.</title>
        <authorList>
            <person name="Gallardo-Escarate C."/>
        </authorList>
    </citation>
    <scope>NUCLEOTIDE SEQUENCE [LARGE SCALE GENOMIC DNA]</scope>
</reference>
<organism evidence="1 2">
    <name type="scientific">Caligus rogercresseyi</name>
    <name type="common">Sea louse</name>
    <dbReference type="NCBI Taxonomy" id="217165"/>
    <lineage>
        <taxon>Eukaryota</taxon>
        <taxon>Metazoa</taxon>
        <taxon>Ecdysozoa</taxon>
        <taxon>Arthropoda</taxon>
        <taxon>Crustacea</taxon>
        <taxon>Multicrustacea</taxon>
        <taxon>Hexanauplia</taxon>
        <taxon>Copepoda</taxon>
        <taxon>Siphonostomatoida</taxon>
        <taxon>Caligidae</taxon>
        <taxon>Caligus</taxon>
    </lineage>
</organism>
<proteinExistence type="predicted"/>
<name>A0A7T8JXU5_CALRO</name>
<gene>
    <name evidence="1" type="ORF">FKW44_020056</name>
</gene>